<dbReference type="Pfam" id="PF13518">
    <property type="entry name" value="HTH_28"/>
    <property type="match status" value="1"/>
</dbReference>
<sequence length="63" mass="6515">MRPAQWRAKAVLAVAVADGHSYTDTARAAGRLSGDVVAALVARFNAEGLAAVVPRQGGWSPAR</sequence>
<accession>W6MDU5</accession>
<dbReference type="OrthoDB" id="9151938at2"/>
<keyword evidence="3" id="KW-1185">Reference proteome</keyword>
<protein>
    <recommendedName>
        <fullName evidence="1">Insertion element IS150 protein InsJ-like helix-turn-helix domain-containing protein</fullName>
    </recommendedName>
</protein>
<dbReference type="STRING" id="1400863.BN873_490082"/>
<reference evidence="2" key="2">
    <citation type="submission" date="2014-03" db="EMBL/GenBank/DDBJ databases">
        <title>Candidatus Competibacter-lineage genomes retrieved from metagenomes reveal functional metabolic diversity.</title>
        <authorList>
            <person name="McIlroy S.J."/>
            <person name="Albertsen M."/>
            <person name="Andresen E.K."/>
            <person name="Saunders A.M."/>
            <person name="Kristiansen R."/>
            <person name="Stokholm-Bjerregaard M."/>
            <person name="Nielsen K.L."/>
            <person name="Nielsen P.H."/>
        </authorList>
    </citation>
    <scope>NUCLEOTIDE SEQUENCE</scope>
    <source>
        <strain evidence="2">Run_A_D11</strain>
    </source>
</reference>
<evidence type="ECO:0000313" key="3">
    <source>
        <dbReference type="Proteomes" id="UP000035760"/>
    </source>
</evidence>
<dbReference type="EMBL" id="CBTJ020000057">
    <property type="protein sequence ID" value="CDI03473.1"/>
    <property type="molecule type" value="Genomic_DNA"/>
</dbReference>
<organism evidence="2 3">
    <name type="scientific">Candidatus Competibacter denitrificans Run_A_D11</name>
    <dbReference type="NCBI Taxonomy" id="1400863"/>
    <lineage>
        <taxon>Bacteria</taxon>
        <taxon>Pseudomonadati</taxon>
        <taxon>Pseudomonadota</taxon>
        <taxon>Gammaproteobacteria</taxon>
        <taxon>Candidatus Competibacteraceae</taxon>
        <taxon>Candidatus Competibacter</taxon>
    </lineage>
</organism>
<feature type="domain" description="Insertion element IS150 protein InsJ-like helix-turn-helix" evidence="1">
    <location>
        <begin position="7"/>
        <end position="58"/>
    </location>
</feature>
<dbReference type="RefSeq" id="WP_048674210.1">
    <property type="nucleotide sequence ID" value="NZ_CBTJ020000057.1"/>
</dbReference>
<dbReference type="Proteomes" id="UP000035760">
    <property type="component" value="Unassembled WGS sequence"/>
</dbReference>
<evidence type="ECO:0000313" key="2">
    <source>
        <dbReference type="EMBL" id="CDI03473.1"/>
    </source>
</evidence>
<gene>
    <name evidence="2" type="ORF">BN873_490082</name>
</gene>
<evidence type="ECO:0000259" key="1">
    <source>
        <dbReference type="Pfam" id="PF13518"/>
    </source>
</evidence>
<comment type="caution">
    <text evidence="2">The sequence shown here is derived from an EMBL/GenBank/DDBJ whole genome shotgun (WGS) entry which is preliminary data.</text>
</comment>
<dbReference type="AlphaFoldDB" id="W6MDU5"/>
<proteinExistence type="predicted"/>
<name>W6MDU5_9GAMM</name>
<reference evidence="2" key="1">
    <citation type="submission" date="2013-07" db="EMBL/GenBank/DDBJ databases">
        <authorList>
            <person name="McIlroy S."/>
        </authorList>
    </citation>
    <scope>NUCLEOTIDE SEQUENCE [LARGE SCALE GENOMIC DNA]</scope>
    <source>
        <strain evidence="2">Run_A_D11</strain>
    </source>
</reference>
<dbReference type="InterPro" id="IPR055247">
    <property type="entry name" value="InsJ-like_HTH"/>
</dbReference>